<dbReference type="SUPFAM" id="SSF53850">
    <property type="entry name" value="Periplasmic binding protein-like II"/>
    <property type="match status" value="1"/>
</dbReference>
<reference evidence="2 3" key="1">
    <citation type="journal article" date="2015" name="Clin. Infect. Dis.">
        <title>Genomic Investigations unmask Mycoplasma amphoriforme, a new respiratory pathogen.</title>
        <authorList>
            <person name="Gillespie S.H."/>
            <person name="Ling C.L."/>
            <person name="Oravcova K."/>
            <person name="Pinheiro M."/>
            <person name="Wells L."/>
            <person name="Bryant J.M."/>
            <person name="McHugh T.D."/>
            <person name="Bebear C."/>
            <person name="Webster D."/>
            <person name="Harris S.R."/>
            <person name="Seth-Smith H.M."/>
            <person name="Thomson N.R."/>
        </authorList>
    </citation>
    <scope>NUCLEOTIDE SEQUENCE [LARGE SCALE GENOMIC DNA]</scope>
    <source>
        <strain evidence="2 3">A39</strain>
    </source>
</reference>
<organism evidence="2 3">
    <name type="scientific">Mycoplasma amphoriforme A39</name>
    <dbReference type="NCBI Taxonomy" id="572419"/>
    <lineage>
        <taxon>Bacteria</taxon>
        <taxon>Bacillati</taxon>
        <taxon>Mycoplasmatota</taxon>
        <taxon>Mollicutes</taxon>
        <taxon>Mycoplasmataceae</taxon>
        <taxon>Mycoplasma</taxon>
    </lineage>
</organism>
<keyword evidence="3" id="KW-1185">Reference proteome</keyword>
<dbReference type="Gene3D" id="3.40.190.10">
    <property type="entry name" value="Periplasmic binding protein-like II"/>
    <property type="match status" value="2"/>
</dbReference>
<proteinExistence type="predicted"/>
<dbReference type="KEGG" id="mamp:MAMA39_03700"/>
<dbReference type="AlphaFoldDB" id="A0A292IHX3"/>
<dbReference type="Proteomes" id="UP000261764">
    <property type="component" value="Chromosome I"/>
</dbReference>
<protein>
    <recommendedName>
        <fullName evidence="4">Lipoprotein</fullName>
    </recommendedName>
</protein>
<dbReference type="EMBL" id="HG937516">
    <property type="protein sequence ID" value="CDN40490.1"/>
    <property type="molecule type" value="Genomic_DNA"/>
</dbReference>
<keyword evidence="1" id="KW-0732">Signal</keyword>
<gene>
    <name evidence="2" type="ORF">MAMA39_03700</name>
</gene>
<dbReference type="PROSITE" id="PS51257">
    <property type="entry name" value="PROKAR_LIPOPROTEIN"/>
    <property type="match status" value="1"/>
</dbReference>
<sequence length="511" mass="56881">MRYKNKIYYFGSFFQLGVIFLATACSNAKTADQGTTLKNNSFNQTITQEMVIKNQNNWQGQIEVTHDSAWSPVIDKAINLLPDGLKKRVKKIDLKTTSSIDYITNTVQSQAKNAADVFAAPLDRFQNLVDLQLALQVGTTQKDQDKWLEEYGDNKQMVQIGDGYYAYPLNVESVITYWNKKVTPTLPEDLESVLSKSPEESKFVTKFADLWIGSTLFNGLFAKEKGVKNASKQWADGNKPNITAPFINDQESVDIIKKAYTYQSNLRKSNDNNLKTVGEGGPQRDATTRDGLAKGQIGMSLDGPWILNDLVSYVLLANKDTPAQAVETLKNLETKKLPKLNGNQMRHFKGGWGYVLNRQKLANVAASERAARAEFANYFTQLLTSSQLSSDWFANAGKISAAKNASVDLDLEKLVLTDPTSAASPKPKIDLSKFVNQAGFKEAMSQLYNSVITAVKEQSALNVDQPRWPGNGYWDAWDRLGLSSTTFATSADQFYSDFKANINRVLETANK</sequence>
<evidence type="ECO:0000313" key="2">
    <source>
        <dbReference type="EMBL" id="CDN40490.1"/>
    </source>
</evidence>
<evidence type="ECO:0000313" key="3">
    <source>
        <dbReference type="Proteomes" id="UP000261764"/>
    </source>
</evidence>
<evidence type="ECO:0008006" key="4">
    <source>
        <dbReference type="Google" id="ProtNLM"/>
    </source>
</evidence>
<feature type="chain" id="PRO_5013330634" description="Lipoprotein" evidence="1">
    <location>
        <begin position="25"/>
        <end position="511"/>
    </location>
</feature>
<accession>A0A292IHX3</accession>
<evidence type="ECO:0000256" key="1">
    <source>
        <dbReference type="SAM" id="SignalP"/>
    </source>
</evidence>
<dbReference type="RefSeq" id="WP_343251834.1">
    <property type="nucleotide sequence ID" value="NZ_HG937516.1"/>
</dbReference>
<name>A0A292IHX3_9MOLU</name>
<feature type="signal peptide" evidence="1">
    <location>
        <begin position="1"/>
        <end position="24"/>
    </location>
</feature>